<dbReference type="VEuPathDB" id="TrichDB:TVAG_298280"/>
<dbReference type="InParanoid" id="A2ET19"/>
<reference evidence="1" key="2">
    <citation type="journal article" date="2007" name="Science">
        <title>Draft genome sequence of the sexually transmitted pathogen Trichomonas vaginalis.</title>
        <authorList>
            <person name="Carlton J.M."/>
            <person name="Hirt R.P."/>
            <person name="Silva J.C."/>
            <person name="Delcher A.L."/>
            <person name="Schatz M."/>
            <person name="Zhao Q."/>
            <person name="Wortman J.R."/>
            <person name="Bidwell S.L."/>
            <person name="Alsmark U.C.M."/>
            <person name="Besteiro S."/>
            <person name="Sicheritz-Ponten T."/>
            <person name="Noel C.J."/>
            <person name="Dacks J.B."/>
            <person name="Foster P.G."/>
            <person name="Simillion C."/>
            <person name="Van de Peer Y."/>
            <person name="Miranda-Saavedra D."/>
            <person name="Barton G.J."/>
            <person name="Westrop G.D."/>
            <person name="Mueller S."/>
            <person name="Dessi D."/>
            <person name="Fiori P.L."/>
            <person name="Ren Q."/>
            <person name="Paulsen I."/>
            <person name="Zhang H."/>
            <person name="Bastida-Corcuera F.D."/>
            <person name="Simoes-Barbosa A."/>
            <person name="Brown M.T."/>
            <person name="Hayes R.D."/>
            <person name="Mukherjee M."/>
            <person name="Okumura C.Y."/>
            <person name="Schneider R."/>
            <person name="Smith A.J."/>
            <person name="Vanacova S."/>
            <person name="Villalvazo M."/>
            <person name="Haas B.J."/>
            <person name="Pertea M."/>
            <person name="Feldblyum T.V."/>
            <person name="Utterback T.R."/>
            <person name="Shu C.L."/>
            <person name="Osoegawa K."/>
            <person name="de Jong P.J."/>
            <person name="Hrdy I."/>
            <person name="Horvathova L."/>
            <person name="Zubacova Z."/>
            <person name="Dolezal P."/>
            <person name="Malik S.B."/>
            <person name="Logsdon J.M. Jr."/>
            <person name="Henze K."/>
            <person name="Gupta A."/>
            <person name="Wang C.C."/>
            <person name="Dunne R.L."/>
            <person name="Upcroft J.A."/>
            <person name="Upcroft P."/>
            <person name="White O."/>
            <person name="Salzberg S.L."/>
            <person name="Tang P."/>
            <person name="Chiu C.-H."/>
            <person name="Lee Y.-S."/>
            <person name="Embley T.M."/>
            <person name="Coombs G.H."/>
            <person name="Mottram J.C."/>
            <person name="Tachezy J."/>
            <person name="Fraser-Liggett C.M."/>
            <person name="Johnson P.J."/>
        </authorList>
    </citation>
    <scope>NUCLEOTIDE SEQUENCE [LARGE SCALE GENOMIC DNA]</scope>
    <source>
        <strain evidence="1">G3</strain>
    </source>
</reference>
<dbReference type="EMBL" id="DS113482">
    <property type="protein sequence ID" value="EAY04208.1"/>
    <property type="molecule type" value="Genomic_DNA"/>
</dbReference>
<dbReference type="Gene3D" id="2.130.10.10">
    <property type="entry name" value="YVTN repeat-like/Quinoprotein amine dehydrogenase"/>
    <property type="match status" value="1"/>
</dbReference>
<dbReference type="SUPFAM" id="SSF50978">
    <property type="entry name" value="WD40 repeat-like"/>
    <property type="match status" value="1"/>
</dbReference>
<reference evidence="1" key="1">
    <citation type="submission" date="2006-10" db="EMBL/GenBank/DDBJ databases">
        <authorList>
            <person name="Amadeo P."/>
            <person name="Zhao Q."/>
            <person name="Wortman J."/>
            <person name="Fraser-Liggett C."/>
            <person name="Carlton J."/>
        </authorList>
    </citation>
    <scope>NUCLEOTIDE SEQUENCE</scope>
    <source>
        <strain evidence="1">G3</strain>
    </source>
</reference>
<dbReference type="InterPro" id="IPR011047">
    <property type="entry name" value="Quinoprotein_ADH-like_sf"/>
</dbReference>
<dbReference type="VEuPathDB" id="TrichDB:TVAGG3_1033960"/>
<dbReference type="AlphaFoldDB" id="A2ET19"/>
<keyword evidence="2" id="KW-1185">Reference proteome</keyword>
<dbReference type="Proteomes" id="UP000001542">
    <property type="component" value="Unassembled WGS sequence"/>
</dbReference>
<name>A2ET19_TRIV3</name>
<dbReference type="SUPFAM" id="SSF50998">
    <property type="entry name" value="Quinoprotein alcohol dehydrogenase-like"/>
    <property type="match status" value="1"/>
</dbReference>
<dbReference type="InterPro" id="IPR015943">
    <property type="entry name" value="WD40/YVTN_repeat-like_dom_sf"/>
</dbReference>
<dbReference type="KEGG" id="tva:4762059"/>
<accession>A2ET19</accession>
<evidence type="ECO:0000313" key="2">
    <source>
        <dbReference type="Proteomes" id="UP000001542"/>
    </source>
</evidence>
<protein>
    <submittedName>
        <fullName evidence="1">Uncharacterized protein</fullName>
    </submittedName>
</protein>
<gene>
    <name evidence="1" type="ORF">TVAG_298280</name>
</gene>
<sequence length="895" mass="99956">MFLDHPSAIFEHSTDGLTLNILLCPRHKYFLTVSLSSLNLWSAEDSLRTFITSYTLTQNYIDQYGLFNQAAWINGDVFAALTMPGNVLFFQIHNENTEIRLISVAASDSKSIFTSISSFANYLVASTNNGEIVIIAPNSKSHIQHKVIDDHIKSISIIGNHGTLLAGNRLAYRFTINKTVLVEKNYDLGLQKIDIKSAITISQSPNRLFTAILNPAGFIYVTNFTDYTNSFKIPSQLSVIFLWSQDGNTLIAIFRDGTVYIISMLLRVPRRMKIPELEGCNAAALGRGHIFASTAAGLVNIPILTSPRSGYPLIFGPNTLYAFRCVDRKAFSVNFVLPTPIENTIKQIDYAAADNIERFVAFSGRGQIFLLDQVLGKWISPQTPKINCRGLCWSGRLLCCLSFNSETLQYSLNVFEIHMYEFLSLIFTFSLPSRPISITADEKLITIILTNKVLMFKDLKCIGSMSFPSQPINVQPNHQNSAIFVQLLDRKLQMIDLNTMQTPVVHDDCGDFIVDSGFGIIFVQTGLRIKLSSIKNIKFGPFIETSDITVGVFPRCTSILMLQSTAKPPFTPNLNQFFDLSIVRELKDPANAAAIVKQRLHPGYLFTAALRQISVFSLRDRLGNLLVPFLEYFPEERNTALASALRAVESPERKGVFQVLGHVSSIFVEMANAEMMQTDEYITFVDKEGDGKRDIENAALLLPVVMEEDGPLIGFPAAIYSLTKLHTRIDFVESLVRFLDPLLSGGKPIGNGMVDCVGMQLTVAQYKNLYNRTINAFEFCLVDLMKKILPNIALQFINATKIDAIEIFKKNIAEDDAFNIATILDTVGPLITSGEFERSDATKFSSLTLNGGWMCWTCALLLLTSRSSDAILILNRTPKLKKQILNSQWKHLIEM</sequence>
<proteinExistence type="predicted"/>
<dbReference type="RefSeq" id="XP_001316431.1">
    <property type="nucleotide sequence ID" value="XM_001316396.1"/>
</dbReference>
<dbReference type="InterPro" id="IPR036322">
    <property type="entry name" value="WD40_repeat_dom_sf"/>
</dbReference>
<evidence type="ECO:0000313" key="1">
    <source>
        <dbReference type="EMBL" id="EAY04208.1"/>
    </source>
</evidence>
<organism evidence="1 2">
    <name type="scientific">Trichomonas vaginalis (strain ATCC PRA-98 / G3)</name>
    <dbReference type="NCBI Taxonomy" id="412133"/>
    <lineage>
        <taxon>Eukaryota</taxon>
        <taxon>Metamonada</taxon>
        <taxon>Parabasalia</taxon>
        <taxon>Trichomonadida</taxon>
        <taxon>Trichomonadidae</taxon>
        <taxon>Trichomonas</taxon>
    </lineage>
</organism>
<dbReference type="OrthoDB" id="10574763at2759"/>